<dbReference type="SMART" id="SM00530">
    <property type="entry name" value="HTH_XRE"/>
    <property type="match status" value="1"/>
</dbReference>
<protein>
    <submittedName>
        <fullName evidence="2">Helix-turn-helix protein</fullName>
    </submittedName>
</protein>
<comment type="caution">
    <text evidence="2">The sequence shown here is derived from an EMBL/GenBank/DDBJ whole genome shotgun (WGS) entry which is preliminary data.</text>
</comment>
<dbReference type="Pfam" id="PF01381">
    <property type="entry name" value="HTH_3"/>
    <property type="match status" value="1"/>
</dbReference>
<dbReference type="EMBL" id="SMGJ01000003">
    <property type="protein sequence ID" value="TCK70094.1"/>
    <property type="molecule type" value="Genomic_DNA"/>
</dbReference>
<dbReference type="InterPro" id="IPR010982">
    <property type="entry name" value="Lambda_DNA-bd_dom_sf"/>
</dbReference>
<dbReference type="SUPFAM" id="SSF47413">
    <property type="entry name" value="lambda repressor-like DNA-binding domains"/>
    <property type="match status" value="1"/>
</dbReference>
<dbReference type="CDD" id="cd00093">
    <property type="entry name" value="HTH_XRE"/>
    <property type="match status" value="1"/>
</dbReference>
<dbReference type="RefSeq" id="WP_132301729.1">
    <property type="nucleotide sequence ID" value="NZ_CP170642.1"/>
</dbReference>
<reference evidence="2 3" key="1">
    <citation type="submission" date="2019-03" db="EMBL/GenBank/DDBJ databases">
        <title>Genomic Encyclopedia of Type Strains, Phase IV (KMG-IV): sequencing the most valuable type-strain genomes for metagenomic binning, comparative biology and taxonomic classification.</title>
        <authorList>
            <person name="Goeker M."/>
        </authorList>
    </citation>
    <scope>NUCLEOTIDE SEQUENCE [LARGE SCALE GENOMIC DNA]</scope>
    <source>
        <strain evidence="2 3">DSM 10053</strain>
    </source>
</reference>
<proteinExistence type="predicted"/>
<keyword evidence="3" id="KW-1185">Reference proteome</keyword>
<sequence length="98" mass="11520">MQNETYEFVTLAELEQELMQDPEFVELRKVREVQQKMINELKQYRLTKHLSQSEIAKRTGMKVQNISRLERGLVRPSFETVTRYAQALGGEIMFQPSA</sequence>
<evidence type="ECO:0000259" key="1">
    <source>
        <dbReference type="PROSITE" id="PS50943"/>
    </source>
</evidence>
<evidence type="ECO:0000313" key="2">
    <source>
        <dbReference type="EMBL" id="TCK70094.1"/>
    </source>
</evidence>
<dbReference type="Proteomes" id="UP000295496">
    <property type="component" value="Unassembled WGS sequence"/>
</dbReference>
<dbReference type="GO" id="GO:0003677">
    <property type="term" value="F:DNA binding"/>
    <property type="evidence" value="ECO:0007669"/>
    <property type="project" value="InterPro"/>
</dbReference>
<dbReference type="AlphaFoldDB" id="A0A4R1KXM4"/>
<feature type="domain" description="HTH cro/C1-type" evidence="1">
    <location>
        <begin position="41"/>
        <end position="95"/>
    </location>
</feature>
<dbReference type="InterPro" id="IPR001387">
    <property type="entry name" value="Cro/C1-type_HTH"/>
</dbReference>
<gene>
    <name evidence="2" type="ORF">EV692_1320</name>
</gene>
<dbReference type="Gene3D" id="1.10.260.40">
    <property type="entry name" value="lambda repressor-like DNA-binding domains"/>
    <property type="match status" value="1"/>
</dbReference>
<organism evidence="2 3">
    <name type="scientific">Lonepinella koalarum</name>
    <dbReference type="NCBI Taxonomy" id="53417"/>
    <lineage>
        <taxon>Bacteria</taxon>
        <taxon>Pseudomonadati</taxon>
        <taxon>Pseudomonadota</taxon>
        <taxon>Gammaproteobacteria</taxon>
        <taxon>Pasteurellales</taxon>
        <taxon>Pasteurellaceae</taxon>
        <taxon>Lonepinella</taxon>
    </lineage>
</organism>
<dbReference type="PROSITE" id="PS50943">
    <property type="entry name" value="HTH_CROC1"/>
    <property type="match status" value="1"/>
</dbReference>
<name>A0A4R1KXM4_9PAST</name>
<evidence type="ECO:0000313" key="3">
    <source>
        <dbReference type="Proteomes" id="UP000295496"/>
    </source>
</evidence>
<accession>A0A4R1KXM4</accession>